<dbReference type="GO" id="GO:0034338">
    <property type="term" value="F:short-chain carboxylesterase activity"/>
    <property type="evidence" value="ECO:0007669"/>
    <property type="project" value="TreeGrafter"/>
</dbReference>
<feature type="active site" description="Charge relay system" evidence="2">
    <location>
        <position position="278"/>
    </location>
</feature>
<accession>A0A167G2A8</accession>
<dbReference type="AlphaFoldDB" id="A0A167G2A8"/>
<keyword evidence="4" id="KW-0378">Hydrolase</keyword>
<dbReference type="Proteomes" id="UP000076830">
    <property type="component" value="Chromosome"/>
</dbReference>
<evidence type="ECO:0000256" key="1">
    <source>
        <dbReference type="ARBA" id="ARBA00010884"/>
    </source>
</evidence>
<dbReference type="PATRIC" id="fig|1300342.3.peg.38"/>
<gene>
    <name evidence="4" type="ORF">I596_38</name>
</gene>
<dbReference type="InterPro" id="IPR000073">
    <property type="entry name" value="AB_hydrolase_1"/>
</dbReference>
<dbReference type="KEGG" id="dko:I596_38"/>
<dbReference type="Pfam" id="PF12697">
    <property type="entry name" value="Abhydrolase_6"/>
    <property type="match status" value="1"/>
</dbReference>
<proteinExistence type="inferred from homology"/>
<sequence length="336" mass="36499">MAVRAADFRPHPLLRNRHLQSILASSGVRRLLRRPAAVAAIPGAVEQILDCGGGVRLQGYYNAQQARAASRGLVVLLHGWEGSTDSSYVVATGLRLLREGFDIFRLNFRDHGDTHHLNPGLFHSCLIDEAVGAVRAVAGHYPQQPLAVVGFSLGGNFALRIALRAPAAGIALAYVLAVCPVIDPQAGLFGLETGPRLYERYFMHKWRESLRRKQAAFPDTALFGEGELRCGLRDLTRLLVLRHTPFASLEDYLAGYSVAGPTLAGLALPATILTAADDPVIPIADFYGLVLPPHAELDIARYGGHCAFIGDFSLRSWTEDYIAERLDRHLGPARAG</sequence>
<dbReference type="PANTHER" id="PTHR10794">
    <property type="entry name" value="ABHYDROLASE DOMAIN-CONTAINING PROTEIN"/>
    <property type="match status" value="1"/>
</dbReference>
<feature type="active site" description="Charge relay system" evidence="2">
    <location>
        <position position="152"/>
    </location>
</feature>
<dbReference type="RefSeq" id="WP_067642499.1">
    <property type="nucleotide sequence ID" value="NZ_CP015249.1"/>
</dbReference>
<dbReference type="InterPro" id="IPR050960">
    <property type="entry name" value="AB_hydrolase_4_sf"/>
</dbReference>
<feature type="active site" description="Charge relay system" evidence="2">
    <location>
        <position position="305"/>
    </location>
</feature>
<evidence type="ECO:0000313" key="5">
    <source>
        <dbReference type="Proteomes" id="UP000076830"/>
    </source>
</evidence>
<dbReference type="STRING" id="1300342.I596_38"/>
<organism evidence="4 5">
    <name type="scientific">Dokdonella koreensis DS-123</name>
    <dbReference type="NCBI Taxonomy" id="1300342"/>
    <lineage>
        <taxon>Bacteria</taxon>
        <taxon>Pseudomonadati</taxon>
        <taxon>Pseudomonadota</taxon>
        <taxon>Gammaproteobacteria</taxon>
        <taxon>Lysobacterales</taxon>
        <taxon>Rhodanobacteraceae</taxon>
        <taxon>Dokdonella</taxon>
    </lineage>
</organism>
<comment type="similarity">
    <text evidence="1">Belongs to the AB hydrolase superfamily. AB hydrolase 4 family.</text>
</comment>
<dbReference type="PANTHER" id="PTHR10794:SF63">
    <property type="entry name" value="ALPHA_BETA HYDROLASE 1, ISOFORM A"/>
    <property type="match status" value="1"/>
</dbReference>
<dbReference type="EMBL" id="CP015249">
    <property type="protein sequence ID" value="ANB16078.1"/>
    <property type="molecule type" value="Genomic_DNA"/>
</dbReference>
<dbReference type="InterPro" id="IPR029058">
    <property type="entry name" value="AB_hydrolase_fold"/>
</dbReference>
<protein>
    <submittedName>
        <fullName evidence="4">Hydrolase of the alpha/beta-hydrolase fold protein</fullName>
    </submittedName>
</protein>
<dbReference type="GO" id="GO:0047372">
    <property type="term" value="F:monoacylglycerol lipase activity"/>
    <property type="evidence" value="ECO:0007669"/>
    <property type="project" value="TreeGrafter"/>
</dbReference>
<dbReference type="SUPFAM" id="SSF53474">
    <property type="entry name" value="alpha/beta-Hydrolases"/>
    <property type="match status" value="1"/>
</dbReference>
<feature type="domain" description="AB hydrolase-1" evidence="3">
    <location>
        <begin position="74"/>
        <end position="309"/>
    </location>
</feature>
<evidence type="ECO:0000259" key="3">
    <source>
        <dbReference type="Pfam" id="PF12697"/>
    </source>
</evidence>
<dbReference type="PIRSF" id="PIRSF005211">
    <property type="entry name" value="Ab_hydro_YheT"/>
    <property type="match status" value="1"/>
</dbReference>
<reference evidence="4 5" key="1">
    <citation type="submission" date="2016-04" db="EMBL/GenBank/DDBJ databases">
        <title>Complete genome sequence of Dokdonella koreensis DS-123T.</title>
        <authorList>
            <person name="Kim J.F."/>
            <person name="Lee H."/>
            <person name="Kwak M.-J."/>
        </authorList>
    </citation>
    <scope>NUCLEOTIDE SEQUENCE [LARGE SCALE GENOMIC DNA]</scope>
    <source>
        <strain evidence="4 5">DS-123</strain>
    </source>
</reference>
<dbReference type="OrthoDB" id="332676at2"/>
<dbReference type="Gene3D" id="3.40.50.1820">
    <property type="entry name" value="alpha/beta hydrolase"/>
    <property type="match status" value="1"/>
</dbReference>
<keyword evidence="5" id="KW-1185">Reference proteome</keyword>
<evidence type="ECO:0000256" key="2">
    <source>
        <dbReference type="PIRSR" id="PIRSR005211-1"/>
    </source>
</evidence>
<name>A0A167G2A8_9GAMM</name>
<dbReference type="InterPro" id="IPR012020">
    <property type="entry name" value="ABHD4"/>
</dbReference>
<evidence type="ECO:0000313" key="4">
    <source>
        <dbReference type="EMBL" id="ANB16078.1"/>
    </source>
</evidence>